<dbReference type="EMBL" id="ML978718">
    <property type="protein sequence ID" value="KAF2087818.1"/>
    <property type="molecule type" value="Genomic_DNA"/>
</dbReference>
<evidence type="ECO:0000256" key="1">
    <source>
        <dbReference type="SAM" id="MobiDB-lite"/>
    </source>
</evidence>
<reference evidence="2" key="1">
    <citation type="journal article" date="2020" name="Stud. Mycol.">
        <title>101 Dothideomycetes genomes: a test case for predicting lifestyles and emergence of pathogens.</title>
        <authorList>
            <person name="Haridas S."/>
            <person name="Albert R."/>
            <person name="Binder M."/>
            <person name="Bloem J."/>
            <person name="Labutti K."/>
            <person name="Salamov A."/>
            <person name="Andreopoulos B."/>
            <person name="Baker S."/>
            <person name="Barry K."/>
            <person name="Bills G."/>
            <person name="Bluhm B."/>
            <person name="Cannon C."/>
            <person name="Castanera R."/>
            <person name="Culley D."/>
            <person name="Daum C."/>
            <person name="Ezra D."/>
            <person name="Gonzalez J."/>
            <person name="Henrissat B."/>
            <person name="Kuo A."/>
            <person name="Liang C."/>
            <person name="Lipzen A."/>
            <person name="Lutzoni F."/>
            <person name="Magnuson J."/>
            <person name="Mondo S."/>
            <person name="Nolan M."/>
            <person name="Ohm R."/>
            <person name="Pangilinan J."/>
            <person name="Park H.-J."/>
            <person name="Ramirez L."/>
            <person name="Alfaro M."/>
            <person name="Sun H."/>
            <person name="Tritt A."/>
            <person name="Yoshinaga Y."/>
            <person name="Zwiers L.-H."/>
            <person name="Turgeon B."/>
            <person name="Goodwin S."/>
            <person name="Spatafora J."/>
            <person name="Crous P."/>
            <person name="Grigoriev I."/>
        </authorList>
    </citation>
    <scope>NUCLEOTIDE SEQUENCE</scope>
    <source>
        <strain evidence="2">CBS 121410</strain>
    </source>
</reference>
<proteinExistence type="predicted"/>
<evidence type="ECO:0000313" key="2">
    <source>
        <dbReference type="EMBL" id="KAF2087818.1"/>
    </source>
</evidence>
<dbReference type="Proteomes" id="UP000799776">
    <property type="component" value="Unassembled WGS sequence"/>
</dbReference>
<accession>A0A9P4HXR1</accession>
<keyword evidence="3" id="KW-1185">Reference proteome</keyword>
<feature type="region of interest" description="Disordered" evidence="1">
    <location>
        <begin position="24"/>
        <end position="49"/>
    </location>
</feature>
<dbReference type="AlphaFoldDB" id="A0A9P4HXR1"/>
<evidence type="ECO:0000313" key="3">
    <source>
        <dbReference type="Proteomes" id="UP000799776"/>
    </source>
</evidence>
<sequence>MTTTTSSPVFGNYFVERCARYNPQRPIPAGPNELVKGKKRSHQDSEESDANAIELEIDDLDEISAAPLPEKLISPETLVYIGLRPEAAEVVWDSWLSSPPDIRHIAQKPALFLQRAIAFIERCGPDAVGKDADWRLALHNHGLNEEAIELIMEAEFEDVRLSRSAKYWVEDTLRSTFWELVEDLR</sequence>
<dbReference type="OrthoDB" id="3943917at2759"/>
<gene>
    <name evidence="2" type="ORF">K490DRAFT_65097</name>
</gene>
<comment type="caution">
    <text evidence="2">The sequence shown here is derived from an EMBL/GenBank/DDBJ whole genome shotgun (WGS) entry which is preliminary data.</text>
</comment>
<name>A0A9P4HXR1_9PEZI</name>
<organism evidence="2 3">
    <name type="scientific">Saccharata proteae CBS 121410</name>
    <dbReference type="NCBI Taxonomy" id="1314787"/>
    <lineage>
        <taxon>Eukaryota</taxon>
        <taxon>Fungi</taxon>
        <taxon>Dikarya</taxon>
        <taxon>Ascomycota</taxon>
        <taxon>Pezizomycotina</taxon>
        <taxon>Dothideomycetes</taxon>
        <taxon>Dothideomycetes incertae sedis</taxon>
        <taxon>Botryosphaeriales</taxon>
        <taxon>Saccharataceae</taxon>
        <taxon>Saccharata</taxon>
    </lineage>
</organism>
<protein>
    <submittedName>
        <fullName evidence="2">Uncharacterized protein</fullName>
    </submittedName>
</protein>